<comment type="caution">
    <text evidence="9">The sequence shown here is derived from an EMBL/GenBank/DDBJ whole genome shotgun (WGS) entry which is preliminary data.</text>
</comment>
<keyword evidence="6" id="KW-0684">Rhamnose metabolism</keyword>
<keyword evidence="5" id="KW-0067">ATP-binding</keyword>
<protein>
    <submittedName>
        <fullName evidence="9">Rhamnulokinase</fullName>
    </submittedName>
</protein>
<dbReference type="InterPro" id="IPR043129">
    <property type="entry name" value="ATPase_NBD"/>
</dbReference>
<evidence type="ECO:0000256" key="4">
    <source>
        <dbReference type="ARBA" id="ARBA00022777"/>
    </source>
</evidence>
<keyword evidence="10" id="KW-1185">Reference proteome</keyword>
<dbReference type="Pfam" id="PF00370">
    <property type="entry name" value="FGGY_N"/>
    <property type="match status" value="1"/>
</dbReference>
<keyword evidence="4" id="KW-0418">Kinase</keyword>
<accession>A0A923RRA0</accession>
<dbReference type="GO" id="GO:0005524">
    <property type="term" value="F:ATP binding"/>
    <property type="evidence" value="ECO:0007669"/>
    <property type="project" value="UniProtKB-KW"/>
</dbReference>
<reference evidence="9" key="1">
    <citation type="submission" date="2020-08" db="EMBL/GenBank/DDBJ databases">
        <title>Genome public.</title>
        <authorList>
            <person name="Liu C."/>
            <person name="Sun Q."/>
        </authorList>
    </citation>
    <scope>NUCLEOTIDE SEQUENCE</scope>
    <source>
        <strain evidence="9">NSJ-55</strain>
    </source>
</reference>
<evidence type="ECO:0000256" key="3">
    <source>
        <dbReference type="ARBA" id="ARBA00022741"/>
    </source>
</evidence>
<feature type="domain" description="Carbohydrate kinase FGGY C-terminal" evidence="8">
    <location>
        <begin position="255"/>
        <end position="446"/>
    </location>
</feature>
<dbReference type="InterPro" id="IPR050406">
    <property type="entry name" value="FGGY_Carb_Kinase"/>
</dbReference>
<comment type="similarity">
    <text evidence="1">Belongs to the FGGY kinase family.</text>
</comment>
<dbReference type="GO" id="GO:0008993">
    <property type="term" value="F:rhamnulokinase activity"/>
    <property type="evidence" value="ECO:0007669"/>
    <property type="project" value="InterPro"/>
</dbReference>
<keyword evidence="3" id="KW-0547">Nucleotide-binding</keyword>
<dbReference type="Gene3D" id="3.30.420.40">
    <property type="match status" value="2"/>
</dbReference>
<gene>
    <name evidence="9" type="ORF">H8S37_11165</name>
</gene>
<dbReference type="Proteomes" id="UP000652477">
    <property type="component" value="Unassembled WGS sequence"/>
</dbReference>
<dbReference type="SUPFAM" id="SSF53067">
    <property type="entry name" value="Actin-like ATPase domain"/>
    <property type="match status" value="2"/>
</dbReference>
<dbReference type="InterPro" id="IPR013449">
    <property type="entry name" value="Rhamnulokinase"/>
</dbReference>
<evidence type="ECO:0000313" key="9">
    <source>
        <dbReference type="EMBL" id="MBC5689478.1"/>
    </source>
</evidence>
<evidence type="ECO:0000313" key="10">
    <source>
        <dbReference type="Proteomes" id="UP000652477"/>
    </source>
</evidence>
<dbReference type="AlphaFoldDB" id="A0A923RRA0"/>
<dbReference type="EMBL" id="JACOPF010000002">
    <property type="protein sequence ID" value="MBC5689478.1"/>
    <property type="molecule type" value="Genomic_DNA"/>
</dbReference>
<dbReference type="PANTHER" id="PTHR43095">
    <property type="entry name" value="SUGAR KINASE"/>
    <property type="match status" value="1"/>
</dbReference>
<evidence type="ECO:0000256" key="6">
    <source>
        <dbReference type="ARBA" id="ARBA00023308"/>
    </source>
</evidence>
<evidence type="ECO:0000259" key="7">
    <source>
        <dbReference type="Pfam" id="PF00370"/>
    </source>
</evidence>
<sequence>MKYLGFDLGASSGKMMLGELDGQILRTKVVHRFPNRQILAAGGLYWDILNIYWNLKNGIEKAVYESGEKEISLGVDSFCNDFGLLDKEGRLVNQVYCYRDERTKRKEKEIYSKVSKKELYMETGSQSALFNTVIQMAAMVEEGEGYLLDRCRHALLIPDLLAYFLTGEMHTEYTLASVTQMLDWKTRSWHKGIMKRLGIREDIFPEVIPSGADAGVLDKEKNPEFANISLHVVSVCGHDTASAVAALPTVKEHVAYISSGTWSIVGTEVERPILAEETFRYNIAFEGGVDYRYRMIKNVMGLWVLQECERDYERQTRRECSFAYTAQEAKKAAMLKFLIDPDDVCFYMPGNMLEKAAKYCEKTGQGRPETFGEIARAVMESLAMKYRYVLEKMEKILGYRLEEIYILGGGGQNRILSQFTADACGRLVYTGPYEAGLAGNLIVQMRGLGEIATLKEGRQIIRDSFDITEFVPEKCELWEEKYSQFKRLLDM</sequence>
<evidence type="ECO:0000256" key="1">
    <source>
        <dbReference type="ARBA" id="ARBA00009156"/>
    </source>
</evidence>
<dbReference type="PANTHER" id="PTHR43095:SF5">
    <property type="entry name" value="XYLULOSE KINASE"/>
    <property type="match status" value="1"/>
</dbReference>
<proteinExistence type="inferred from homology"/>
<dbReference type="InterPro" id="IPR018485">
    <property type="entry name" value="FGGY_C"/>
</dbReference>
<evidence type="ECO:0000256" key="2">
    <source>
        <dbReference type="ARBA" id="ARBA00022679"/>
    </source>
</evidence>
<feature type="domain" description="Carbohydrate kinase FGGY N-terminal" evidence="7">
    <location>
        <begin position="3"/>
        <end position="244"/>
    </location>
</feature>
<organism evidence="9 10">
    <name type="scientific">Mediterraneibacter hominis</name>
    <dbReference type="NCBI Taxonomy" id="2763054"/>
    <lineage>
        <taxon>Bacteria</taxon>
        <taxon>Bacillati</taxon>
        <taxon>Bacillota</taxon>
        <taxon>Clostridia</taxon>
        <taxon>Lachnospirales</taxon>
        <taxon>Lachnospiraceae</taxon>
        <taxon>Mediterraneibacter</taxon>
    </lineage>
</organism>
<dbReference type="InterPro" id="IPR018484">
    <property type="entry name" value="FGGY_N"/>
</dbReference>
<dbReference type="Pfam" id="PF02782">
    <property type="entry name" value="FGGY_C"/>
    <property type="match status" value="1"/>
</dbReference>
<name>A0A923RRA0_9FIRM</name>
<keyword evidence="2" id="KW-0808">Transferase</keyword>
<dbReference type="GO" id="GO:0019301">
    <property type="term" value="P:rhamnose catabolic process"/>
    <property type="evidence" value="ECO:0007669"/>
    <property type="project" value="InterPro"/>
</dbReference>
<dbReference type="RefSeq" id="WP_186876147.1">
    <property type="nucleotide sequence ID" value="NZ_JACOPF010000002.1"/>
</dbReference>
<evidence type="ECO:0000256" key="5">
    <source>
        <dbReference type="ARBA" id="ARBA00022840"/>
    </source>
</evidence>
<evidence type="ECO:0000259" key="8">
    <source>
        <dbReference type="Pfam" id="PF02782"/>
    </source>
</evidence>
<dbReference type="CDD" id="cd07771">
    <property type="entry name" value="ASKHA_NBD_FGGY_RhaB-like"/>
    <property type="match status" value="1"/>
</dbReference>